<feature type="transmembrane region" description="Helical" evidence="6">
    <location>
        <begin position="67"/>
        <end position="85"/>
    </location>
</feature>
<feature type="transmembrane region" description="Helical" evidence="6">
    <location>
        <begin position="167"/>
        <end position="187"/>
    </location>
</feature>
<feature type="transmembrane region" description="Helical" evidence="6">
    <location>
        <begin position="245"/>
        <end position="262"/>
    </location>
</feature>
<proteinExistence type="predicted"/>
<dbReference type="PANTHER" id="PTHR30250">
    <property type="entry name" value="PST FAMILY PREDICTED COLANIC ACID TRANSPORTER"/>
    <property type="match status" value="1"/>
</dbReference>
<evidence type="ECO:0000256" key="1">
    <source>
        <dbReference type="ARBA" id="ARBA00004651"/>
    </source>
</evidence>
<evidence type="ECO:0000256" key="6">
    <source>
        <dbReference type="SAM" id="Phobius"/>
    </source>
</evidence>
<feature type="transmembrane region" description="Helical" evidence="6">
    <location>
        <begin position="375"/>
        <end position="397"/>
    </location>
</feature>
<feature type="transmembrane region" description="Helical" evidence="6">
    <location>
        <begin position="137"/>
        <end position="155"/>
    </location>
</feature>
<dbReference type="InterPro" id="IPR002797">
    <property type="entry name" value="Polysacc_synth"/>
</dbReference>
<feature type="transmembrane region" description="Helical" evidence="6">
    <location>
        <begin position="314"/>
        <end position="336"/>
    </location>
</feature>
<evidence type="ECO:0000313" key="8">
    <source>
        <dbReference type="Proteomes" id="UP000008641"/>
    </source>
</evidence>
<dbReference type="EMBL" id="CP002455">
    <property type="protein sequence ID" value="ADX67854.1"/>
    <property type="molecule type" value="Genomic_DNA"/>
</dbReference>
<dbReference type="STRING" id="865938.Weevi_1145"/>
<keyword evidence="8" id="KW-1185">Reference proteome</keyword>
<comment type="subcellular location">
    <subcellularLocation>
        <location evidence="1">Cell membrane</location>
        <topology evidence="1">Multi-pass membrane protein</topology>
    </subcellularLocation>
</comment>
<feature type="transmembrane region" description="Helical" evidence="6">
    <location>
        <begin position="33"/>
        <end position="55"/>
    </location>
</feature>
<dbReference type="PANTHER" id="PTHR30250:SF11">
    <property type="entry name" value="O-ANTIGEN TRANSPORTER-RELATED"/>
    <property type="match status" value="1"/>
</dbReference>
<keyword evidence="5 6" id="KW-0472">Membrane</keyword>
<dbReference type="InterPro" id="IPR050833">
    <property type="entry name" value="Poly_Biosynth_Transport"/>
</dbReference>
<dbReference type="AlphaFoldDB" id="F0P2L5"/>
<evidence type="ECO:0000256" key="5">
    <source>
        <dbReference type="ARBA" id="ARBA00023136"/>
    </source>
</evidence>
<feature type="transmembrane region" description="Helical" evidence="6">
    <location>
        <begin position="208"/>
        <end position="225"/>
    </location>
</feature>
<dbReference type="KEGG" id="wvi:Weevi_1145"/>
<dbReference type="Pfam" id="PF01943">
    <property type="entry name" value="Polysacc_synt"/>
    <property type="match status" value="1"/>
</dbReference>
<dbReference type="HOGENOM" id="CLU_022017_7_2_10"/>
<keyword evidence="3 6" id="KW-0812">Transmembrane</keyword>
<evidence type="ECO:0000256" key="2">
    <source>
        <dbReference type="ARBA" id="ARBA00022475"/>
    </source>
</evidence>
<evidence type="ECO:0000256" key="3">
    <source>
        <dbReference type="ARBA" id="ARBA00022692"/>
    </source>
</evidence>
<dbReference type="GO" id="GO:0005886">
    <property type="term" value="C:plasma membrane"/>
    <property type="evidence" value="ECO:0007669"/>
    <property type="project" value="UniProtKB-SubCell"/>
</dbReference>
<reference evidence="7 8" key="1">
    <citation type="journal article" date="2011" name="Stand. Genomic Sci.">
        <title>Complete genome sequence of Weeksella virosa type strain (9751).</title>
        <authorList>
            <person name="Lang E."/>
            <person name="Teshima H."/>
            <person name="Lucas S."/>
            <person name="Lapidus A."/>
            <person name="Hammon N."/>
            <person name="Deshpande S."/>
            <person name="Nolan M."/>
            <person name="Cheng J.F."/>
            <person name="Pitluck S."/>
            <person name="Liolios K."/>
            <person name="Pagani I."/>
            <person name="Mikhailova N."/>
            <person name="Ivanova N."/>
            <person name="Mavromatis K."/>
            <person name="Pati A."/>
            <person name="Tapia R."/>
            <person name="Han C."/>
            <person name="Goodwin L."/>
            <person name="Chen A."/>
            <person name="Palaniappan K."/>
            <person name="Land M."/>
            <person name="Hauser L."/>
            <person name="Chang Y.J."/>
            <person name="Jeffries C.D."/>
            <person name="Brambilla E.M."/>
            <person name="Kopitz M."/>
            <person name="Rohde M."/>
            <person name="Goker M."/>
            <person name="Tindall B.J."/>
            <person name="Detter J.C."/>
            <person name="Woyke T."/>
            <person name="Bristow J."/>
            <person name="Eisen J.A."/>
            <person name="Markowitz V."/>
            <person name="Hugenholtz P."/>
            <person name="Klenk H.P."/>
            <person name="Kyrpides N.C."/>
        </authorList>
    </citation>
    <scope>NUCLEOTIDE SEQUENCE [LARGE SCALE GENOMIC DNA]</scope>
    <source>
        <strain evidence="8">ATCC 43766 / DSM 16922 / JCM 21250 / NBRC 16016 / NCTC 11634 / CL345/78</strain>
    </source>
</reference>
<protein>
    <submittedName>
        <fullName evidence="7">Polysaccharide biosynthesis protein</fullName>
    </submittedName>
</protein>
<feature type="transmembrane region" description="Helical" evidence="6">
    <location>
        <begin position="348"/>
        <end position="369"/>
    </location>
</feature>
<organism evidence="7 8">
    <name type="scientific">Weeksella virosa (strain ATCC 43766 / DSM 16922 / JCM 21250 / CCUG 30538 / CDC 9751 / IAM 14551 / NBRC 16016 / NCTC 11634 / CL345/78)</name>
    <dbReference type="NCBI Taxonomy" id="865938"/>
    <lineage>
        <taxon>Bacteria</taxon>
        <taxon>Pseudomonadati</taxon>
        <taxon>Bacteroidota</taxon>
        <taxon>Flavobacteriia</taxon>
        <taxon>Flavobacteriales</taxon>
        <taxon>Weeksellaceae</taxon>
        <taxon>Weeksella</taxon>
    </lineage>
</organism>
<feature type="transmembrane region" description="Helical" evidence="6">
    <location>
        <begin position="283"/>
        <end position="302"/>
    </location>
</feature>
<evidence type="ECO:0000256" key="4">
    <source>
        <dbReference type="ARBA" id="ARBA00022989"/>
    </source>
</evidence>
<feature type="transmembrane region" description="Helical" evidence="6">
    <location>
        <begin position="433"/>
        <end position="449"/>
    </location>
</feature>
<name>F0P2L5_WEEVC</name>
<gene>
    <name evidence="7" type="ordered locus">Weevi_1145</name>
</gene>
<reference evidence="8" key="2">
    <citation type="journal article" date="2011" name="Stand. Genomic Sci.">
        <title>Complete genome sequence of Weeksella virosa type strain (9751T).</title>
        <authorList>
            <person name="Lang E."/>
            <person name="Teshima H."/>
            <person name="Lucas S."/>
            <person name="Lapidus A."/>
            <person name="Hammon N."/>
            <person name="Deshpande S."/>
            <person name="Nolan M."/>
            <person name="Cheng J."/>
            <person name="Pitluck S."/>
            <person name="Liolios K."/>
            <person name="Pagani I."/>
            <person name="Mikhailova N."/>
            <person name="Ivanova N."/>
            <person name="Mavromatis K."/>
            <person name="Pati A."/>
            <person name="Tapia R."/>
            <person name="Han C."/>
            <person name="Goodwin L."/>
            <person name="Chen A."/>
            <person name="Palaniappan K."/>
            <person name="Land M."/>
            <person name="Hauser L."/>
            <person name="Chang Y."/>
            <person name="Jeffries C."/>
            <person name="Brambilla E."/>
            <person name="Kopitz M."/>
            <person name="Rohde M."/>
            <person name="Goker M."/>
            <person name="Tindall B."/>
            <person name="Detter J."/>
            <person name="Woyke T."/>
            <person name="Bristow J."/>
            <person name="Eisen J."/>
            <person name="Markowitz V."/>
            <person name="Hugenholtz P."/>
            <person name="Klenk H."/>
            <person name="Kyrpides N."/>
        </authorList>
    </citation>
    <scope>NUCLEOTIDE SEQUENCE [LARGE SCALE GENOMIC DNA]</scope>
    <source>
        <strain evidence="8">ATCC 43766 / DSM 16922 / JCM 21250 / NBRC 16016 / NCTC 11634 / CL345/78</strain>
    </source>
</reference>
<feature type="transmembrane region" description="Helical" evidence="6">
    <location>
        <begin position="105"/>
        <end position="125"/>
    </location>
</feature>
<feature type="transmembrane region" description="Helical" evidence="6">
    <location>
        <begin position="409"/>
        <end position="427"/>
    </location>
</feature>
<keyword evidence="4 6" id="KW-1133">Transmembrane helix</keyword>
<evidence type="ECO:0000313" key="7">
    <source>
        <dbReference type="EMBL" id="ADX67854.1"/>
    </source>
</evidence>
<dbReference type="eggNOG" id="COG2244">
    <property type="taxonomic scope" value="Bacteria"/>
</dbReference>
<dbReference type="Proteomes" id="UP000008641">
    <property type="component" value="Chromosome"/>
</dbReference>
<accession>F0P2L5</accession>
<keyword evidence="2" id="KW-1003">Cell membrane</keyword>
<sequence length="461" mass="53517">MGAILPRLIIFILTPFIIKEVNSVEYSQYGQLYAAVSYLNVILTFGFETAFFRYASQDGLYKKTLNTSFWFMFFTSSTFILLVYLFLQPLADFADYANHPEYLKWFGWIIFFDTLCVIPFAYLRFNNMPVKYSLTRIIVSSFQAVLTFAMLYWITDSWLVEIGLSEKISYTFVANLLASILGFVLLFPIVMKIQFKFDRVLFKKMLHYGYPIMIAGLAFVTNENLDKLIQRNIISEADAGAYNGVYKLAMILTLFVTAYRMGVEPFFFKVSEKADSRKTYADVLLYFSIVCNVVIIGVVANLDWIKLILIRNPSYWIAMDIVPIILIANLFYGLYFNLSTWYKVTDKTYVGTIISLIGCGITVIMNFTLLRKYGFMVSAWATLLAYGSMMLISYFWGQKEYKIPYKTKKIVFYTTSAIIITCVTYYLLDNNFFIGNSLLIMYIAMTYFIEKRSLKLENKIR</sequence>